<protein>
    <submittedName>
        <fullName evidence="1">Uncharacterized protein</fullName>
    </submittedName>
</protein>
<comment type="caution">
    <text evidence="1">The sequence shown here is derived from an EMBL/GenBank/DDBJ whole genome shotgun (WGS) entry which is preliminary data.</text>
</comment>
<dbReference type="AlphaFoldDB" id="A0A434A0F5"/>
<proteinExistence type="predicted"/>
<keyword evidence="2" id="KW-1185">Reference proteome</keyword>
<dbReference type="EMBL" id="QWDM01000026">
    <property type="protein sequence ID" value="RUT67853.1"/>
    <property type="molecule type" value="Genomic_DNA"/>
</dbReference>
<reference evidence="2" key="1">
    <citation type="journal article" date="2019" name="Syst. Appl. Microbiol.">
        <title>Flavobacterium circumlabens sp. nov. and Flavobacterium cupreum sp. nov., two psychrotrophic species isolated from Antarctic environmental samples.</title>
        <authorList>
            <person name="Kralova S."/>
            <person name="Busse H.-J."/>
            <person name="Svec P."/>
            <person name="Maslanova I."/>
            <person name="Stankova E."/>
            <person name="Bartak M."/>
            <person name="Sedlacek I."/>
        </authorList>
    </citation>
    <scope>NUCLEOTIDE SEQUENCE [LARGE SCALE GENOMIC DNA]</scope>
    <source>
        <strain evidence="2">CCM 8825</strain>
    </source>
</reference>
<gene>
    <name evidence="1" type="ORF">D0817_24250</name>
</gene>
<dbReference type="Proteomes" id="UP000288102">
    <property type="component" value="Unassembled WGS sequence"/>
</dbReference>
<organism evidence="1 2">
    <name type="scientific">Flavobacterium cupreum</name>
    <dbReference type="NCBI Taxonomy" id="2133766"/>
    <lineage>
        <taxon>Bacteria</taxon>
        <taxon>Pseudomonadati</taxon>
        <taxon>Bacteroidota</taxon>
        <taxon>Flavobacteriia</taxon>
        <taxon>Flavobacteriales</taxon>
        <taxon>Flavobacteriaceae</taxon>
        <taxon>Flavobacterium</taxon>
    </lineage>
</organism>
<evidence type="ECO:0000313" key="1">
    <source>
        <dbReference type="EMBL" id="RUT67853.1"/>
    </source>
</evidence>
<sequence>MKKNKTAFDTRFWAGFTAENPFKVLDAFFDFADLDDYKQQLNEALRYSGSSKVYEQDNPASVFVFYTVVSSFLKACYCLREKSKKWKVKASLPSETVSQLSSLTKEEYENPFSVFQKAFNEKTPEEFEFFLREIVRLSLSPQAEDADTDLTIYYIHVIKMLDAAELMRERGVEKSRKRNQMAPVTA</sequence>
<name>A0A434A0F5_9FLAO</name>
<evidence type="ECO:0000313" key="2">
    <source>
        <dbReference type="Proteomes" id="UP000288102"/>
    </source>
</evidence>
<dbReference type="RefSeq" id="WP_127340859.1">
    <property type="nucleotide sequence ID" value="NZ_QWDM01000026.1"/>
</dbReference>
<accession>A0A434A0F5</accession>
<dbReference type="OrthoDB" id="1270082at2"/>